<dbReference type="Gene3D" id="3.40.720.10">
    <property type="entry name" value="Alkaline Phosphatase, subunit A"/>
    <property type="match status" value="1"/>
</dbReference>
<dbReference type="SUPFAM" id="SSF53649">
    <property type="entry name" value="Alkaline phosphatase-like"/>
    <property type="match status" value="1"/>
</dbReference>
<accession>A0A2S1LGA6</accession>
<evidence type="ECO:0000313" key="2">
    <source>
        <dbReference type="Proteomes" id="UP000244527"/>
    </source>
</evidence>
<gene>
    <name evidence="1" type="ORF">FFWV33_15145</name>
</gene>
<dbReference type="InterPro" id="IPR017850">
    <property type="entry name" value="Alkaline_phosphatase_core_sf"/>
</dbReference>
<dbReference type="EMBL" id="CP020918">
    <property type="protein sequence ID" value="AWG22767.1"/>
    <property type="molecule type" value="Genomic_DNA"/>
</dbReference>
<proteinExistence type="predicted"/>
<sequence>MTSYKYYKMINFKNYILIKKGLLLVMVFSIAIVHAQKKEVKQPNILFCIADDASYLHSSIQGTSQINTPNFDRVAKKRSVIQ</sequence>
<dbReference type="Proteomes" id="UP000244527">
    <property type="component" value="Chromosome"/>
</dbReference>
<dbReference type="KEGG" id="ffa:FFWV33_15145"/>
<evidence type="ECO:0008006" key="3">
    <source>
        <dbReference type="Google" id="ProtNLM"/>
    </source>
</evidence>
<dbReference type="AlphaFoldDB" id="A0A2S1LGA6"/>
<protein>
    <recommendedName>
        <fullName evidence="3">Sulfatase N-terminal domain-containing protein</fullName>
    </recommendedName>
</protein>
<organism evidence="1 2">
    <name type="scientific">Flavobacterium faecale</name>
    <dbReference type="NCBI Taxonomy" id="1355330"/>
    <lineage>
        <taxon>Bacteria</taxon>
        <taxon>Pseudomonadati</taxon>
        <taxon>Bacteroidota</taxon>
        <taxon>Flavobacteriia</taxon>
        <taxon>Flavobacteriales</taxon>
        <taxon>Flavobacteriaceae</taxon>
        <taxon>Flavobacterium</taxon>
    </lineage>
</organism>
<keyword evidence="2" id="KW-1185">Reference proteome</keyword>
<reference evidence="1 2" key="1">
    <citation type="submission" date="2017-04" db="EMBL/GenBank/DDBJ databases">
        <title>Compelte genome sequence of WV33.</title>
        <authorList>
            <person name="Lee P.C."/>
        </authorList>
    </citation>
    <scope>NUCLEOTIDE SEQUENCE [LARGE SCALE GENOMIC DNA]</scope>
    <source>
        <strain evidence="1 2">WV33</strain>
    </source>
</reference>
<name>A0A2S1LGA6_9FLAO</name>
<evidence type="ECO:0000313" key="1">
    <source>
        <dbReference type="EMBL" id="AWG22767.1"/>
    </source>
</evidence>